<feature type="region of interest" description="Disordered" evidence="1">
    <location>
        <begin position="75"/>
        <end position="160"/>
    </location>
</feature>
<dbReference type="RefSeq" id="XP_053076256.1">
    <property type="nucleotide sequence ID" value="XM_053220281.1"/>
</dbReference>
<feature type="compositionally biased region" description="Low complexity" evidence="1">
    <location>
        <begin position="258"/>
        <end position="269"/>
    </location>
</feature>
<dbReference type="GeneID" id="128314984"/>
<reference evidence="3" key="1">
    <citation type="submission" date="2025-08" db="UniProtKB">
        <authorList>
            <consortium name="RefSeq"/>
        </authorList>
    </citation>
    <scope>IDENTIFICATION</scope>
    <source>
        <tissue evidence="3">Blood</tissue>
    </source>
</reference>
<feature type="compositionally biased region" description="Low complexity" evidence="1">
    <location>
        <begin position="77"/>
        <end position="106"/>
    </location>
</feature>
<evidence type="ECO:0000313" key="3">
    <source>
        <dbReference type="RefSeq" id="XP_053076256.1"/>
    </source>
</evidence>
<organism evidence="2 3">
    <name type="scientific">Acinonyx jubatus</name>
    <name type="common">Cheetah</name>
    <dbReference type="NCBI Taxonomy" id="32536"/>
    <lineage>
        <taxon>Eukaryota</taxon>
        <taxon>Metazoa</taxon>
        <taxon>Chordata</taxon>
        <taxon>Craniata</taxon>
        <taxon>Vertebrata</taxon>
        <taxon>Euteleostomi</taxon>
        <taxon>Mammalia</taxon>
        <taxon>Eutheria</taxon>
        <taxon>Laurasiatheria</taxon>
        <taxon>Carnivora</taxon>
        <taxon>Feliformia</taxon>
        <taxon>Felidae</taxon>
        <taxon>Felinae</taxon>
        <taxon>Acinonyx</taxon>
    </lineage>
</organism>
<dbReference type="Proteomes" id="UP001652583">
    <property type="component" value="Chromosome A2"/>
</dbReference>
<feature type="compositionally biased region" description="Basic residues" evidence="1">
    <location>
        <begin position="121"/>
        <end position="131"/>
    </location>
</feature>
<gene>
    <name evidence="3" type="primary">LOC128314984</name>
</gene>
<proteinExistence type="predicted"/>
<feature type="region of interest" description="Disordered" evidence="1">
    <location>
        <begin position="239"/>
        <end position="299"/>
    </location>
</feature>
<protein>
    <submittedName>
        <fullName evidence="3">Translation initiation factor IF-2-like</fullName>
    </submittedName>
</protein>
<sequence>MPNAVCLLLGVAFSKHVVIPSEMLYLEASKNRGEVSRTETTRVLRASRLQVSCRPASGWRPPLGSASGHKALGALQAARASGSPAARPSRTPGLPASRAPSAPSHPRATEPVTQPGSGARGPRRPRARPGGKHGQATRPKRSPACPPQHLSVYLERGRPPGPPVLGPLRWGLAPPRGGNRPPPFLPPARRAWPRGGRVSSHPSPAPAKVKLSRWRRSFLALAARSQLRQLGQFEVSTGGDKRVRVSPSWCSRGERQPTRGTPGAPTPRTLHAPHPARCRREKRDALMPDSPTAPSAAGR</sequence>
<keyword evidence="2" id="KW-1185">Reference proteome</keyword>
<evidence type="ECO:0000256" key="1">
    <source>
        <dbReference type="SAM" id="MobiDB-lite"/>
    </source>
</evidence>
<accession>A0ABM3PX49</accession>
<name>A0ABM3PX49_ACIJB</name>
<evidence type="ECO:0000313" key="2">
    <source>
        <dbReference type="Proteomes" id="UP001652583"/>
    </source>
</evidence>